<evidence type="ECO:0000256" key="1">
    <source>
        <dbReference type="ARBA" id="ARBA00001966"/>
    </source>
</evidence>
<keyword evidence="8 10" id="KW-0411">Iron-sulfur</keyword>
<evidence type="ECO:0000256" key="10">
    <source>
        <dbReference type="RuleBase" id="RU364116"/>
    </source>
</evidence>
<keyword evidence="9 10" id="KW-0143">Chaperone</keyword>
<dbReference type="Gene3D" id="3.20.20.70">
    <property type="entry name" value="Aldolase class I"/>
    <property type="match status" value="1"/>
</dbReference>
<dbReference type="Proteomes" id="UP001179121">
    <property type="component" value="Chromosome"/>
</dbReference>
<dbReference type="InterPro" id="IPR058240">
    <property type="entry name" value="rSAM_sf"/>
</dbReference>
<dbReference type="GO" id="GO:0046872">
    <property type="term" value="F:metal ion binding"/>
    <property type="evidence" value="ECO:0007669"/>
    <property type="project" value="UniProtKB-UniRule"/>
</dbReference>
<proteinExistence type="inferred from homology"/>
<dbReference type="InterPro" id="IPR004559">
    <property type="entry name" value="HemW-like"/>
</dbReference>
<dbReference type="SFLD" id="SFLDG01082">
    <property type="entry name" value="B12-binding_domain_containing"/>
    <property type="match status" value="1"/>
</dbReference>
<dbReference type="SFLD" id="SFLDG01065">
    <property type="entry name" value="anaerobic_coproporphyrinogen-I"/>
    <property type="match status" value="2"/>
</dbReference>
<evidence type="ECO:0000313" key="13">
    <source>
        <dbReference type="Proteomes" id="UP001179121"/>
    </source>
</evidence>
<keyword evidence="5 10" id="KW-0949">S-adenosyl-L-methionine</keyword>
<evidence type="ECO:0000256" key="5">
    <source>
        <dbReference type="ARBA" id="ARBA00022691"/>
    </source>
</evidence>
<dbReference type="SFLD" id="SFLDF00562">
    <property type="entry name" value="HemN-like__clustered_with_heat"/>
    <property type="match status" value="1"/>
</dbReference>
<dbReference type="InterPro" id="IPR006638">
    <property type="entry name" value="Elp3/MiaA/NifB-like_rSAM"/>
</dbReference>
<evidence type="ECO:0000256" key="3">
    <source>
        <dbReference type="ARBA" id="ARBA00017228"/>
    </source>
</evidence>
<evidence type="ECO:0000256" key="4">
    <source>
        <dbReference type="ARBA" id="ARBA00022617"/>
    </source>
</evidence>
<dbReference type="Pfam" id="PF04055">
    <property type="entry name" value="Radical_SAM"/>
    <property type="match status" value="1"/>
</dbReference>
<comment type="subcellular location">
    <subcellularLocation>
        <location evidence="10">Cytoplasm</location>
    </subcellularLocation>
</comment>
<name>A0AA86MZE1_9BACT</name>
<dbReference type="SFLD" id="SFLDS00029">
    <property type="entry name" value="Radical_SAM"/>
    <property type="match status" value="2"/>
</dbReference>
<dbReference type="PANTHER" id="PTHR13932">
    <property type="entry name" value="COPROPORPHYRINIGEN III OXIDASE"/>
    <property type="match status" value="1"/>
</dbReference>
<dbReference type="GO" id="GO:0004109">
    <property type="term" value="F:coproporphyrinogen oxidase activity"/>
    <property type="evidence" value="ECO:0007669"/>
    <property type="project" value="InterPro"/>
</dbReference>
<dbReference type="KEGG" id="nti:DNFV4_02292"/>
<evidence type="ECO:0000313" key="12">
    <source>
        <dbReference type="EMBL" id="CAI4031871.1"/>
    </source>
</evidence>
<dbReference type="GO" id="GO:0005737">
    <property type="term" value="C:cytoplasm"/>
    <property type="evidence" value="ECO:0007669"/>
    <property type="project" value="UniProtKB-SubCell"/>
</dbReference>
<feature type="domain" description="Elp3/MiaA/NifB-like radical SAM core" evidence="11">
    <location>
        <begin position="17"/>
        <end position="239"/>
    </location>
</feature>
<dbReference type="CDD" id="cd01335">
    <property type="entry name" value="Radical_SAM"/>
    <property type="match status" value="1"/>
</dbReference>
<dbReference type="InterPro" id="IPR007197">
    <property type="entry name" value="rSAM"/>
</dbReference>
<dbReference type="GO" id="GO:0051539">
    <property type="term" value="F:4 iron, 4 sulfur cluster binding"/>
    <property type="evidence" value="ECO:0007669"/>
    <property type="project" value="UniProtKB-UniRule"/>
</dbReference>
<keyword evidence="10" id="KW-0963">Cytoplasm</keyword>
<keyword evidence="4 10" id="KW-0349">Heme</keyword>
<keyword evidence="10" id="KW-0004">4Fe-4S</keyword>
<dbReference type="SMART" id="SM00729">
    <property type="entry name" value="Elp3"/>
    <property type="match status" value="1"/>
</dbReference>
<dbReference type="AlphaFoldDB" id="A0AA86MZE1"/>
<evidence type="ECO:0000256" key="8">
    <source>
        <dbReference type="ARBA" id="ARBA00023014"/>
    </source>
</evidence>
<protein>
    <recommendedName>
        <fullName evidence="3 10">Heme chaperone HemW</fullName>
    </recommendedName>
</protein>
<reference evidence="12" key="1">
    <citation type="submission" date="2022-10" db="EMBL/GenBank/DDBJ databases">
        <authorList>
            <person name="Koch H."/>
        </authorList>
    </citation>
    <scope>NUCLEOTIDE SEQUENCE</scope>
    <source>
        <strain evidence="12">DNF</strain>
    </source>
</reference>
<dbReference type="PANTHER" id="PTHR13932:SF5">
    <property type="entry name" value="RADICAL S-ADENOSYL METHIONINE DOMAIN-CONTAINING PROTEIN 1, MITOCHONDRIAL"/>
    <property type="match status" value="1"/>
</dbReference>
<dbReference type="GO" id="GO:0006779">
    <property type="term" value="P:porphyrin-containing compound biosynthetic process"/>
    <property type="evidence" value="ECO:0007669"/>
    <property type="project" value="InterPro"/>
</dbReference>
<dbReference type="SFLD" id="SFLDF00288">
    <property type="entry name" value="HemN-like__clustered_with_nucl"/>
    <property type="match status" value="1"/>
</dbReference>
<dbReference type="InterPro" id="IPR034505">
    <property type="entry name" value="Coproporphyrinogen-III_oxidase"/>
</dbReference>
<comment type="function">
    <text evidence="10">Probably acts as a heme chaperone, transferring heme to an unknown acceptor. Binds one molecule of heme per monomer, possibly covalently. Binds 1 [4Fe-4S] cluster. The cluster is coordinated with 3 cysteines and an exchangeable S-adenosyl-L-methionine.</text>
</comment>
<dbReference type="RefSeq" id="WP_289268629.1">
    <property type="nucleotide sequence ID" value="NZ_OX365700.1"/>
</dbReference>
<evidence type="ECO:0000256" key="2">
    <source>
        <dbReference type="ARBA" id="ARBA00006100"/>
    </source>
</evidence>
<keyword evidence="13" id="KW-1185">Reference proteome</keyword>
<dbReference type="NCBIfam" id="TIGR00539">
    <property type="entry name" value="hemN_rel"/>
    <property type="match status" value="1"/>
</dbReference>
<gene>
    <name evidence="12" type="ORF">DNFV4_02292</name>
</gene>
<dbReference type="InterPro" id="IPR013785">
    <property type="entry name" value="Aldolase_TIM"/>
</dbReference>
<evidence type="ECO:0000259" key="11">
    <source>
        <dbReference type="SMART" id="SM00729"/>
    </source>
</evidence>
<dbReference type="SUPFAM" id="SSF102114">
    <property type="entry name" value="Radical SAM enzymes"/>
    <property type="match status" value="1"/>
</dbReference>
<evidence type="ECO:0000256" key="7">
    <source>
        <dbReference type="ARBA" id="ARBA00023004"/>
    </source>
</evidence>
<keyword evidence="6 10" id="KW-0479">Metal-binding</keyword>
<evidence type="ECO:0000256" key="6">
    <source>
        <dbReference type="ARBA" id="ARBA00022723"/>
    </source>
</evidence>
<organism evidence="12 13">
    <name type="scientific">Nitrospira tepida</name>
    <dbReference type="NCBI Taxonomy" id="2973512"/>
    <lineage>
        <taxon>Bacteria</taxon>
        <taxon>Pseudomonadati</taxon>
        <taxon>Nitrospirota</taxon>
        <taxon>Nitrospiria</taxon>
        <taxon>Nitrospirales</taxon>
        <taxon>Nitrospiraceae</taxon>
        <taxon>Nitrospira</taxon>
    </lineage>
</organism>
<comment type="cofactor">
    <cofactor evidence="1">
        <name>[4Fe-4S] cluster</name>
        <dbReference type="ChEBI" id="CHEBI:49883"/>
    </cofactor>
</comment>
<comment type="similarity">
    <text evidence="2">Belongs to the anaerobic coproporphyrinogen-III oxidase family. HemW subfamily.</text>
</comment>
<sequence>MERDGGWQQAERDGLRPLGLYLHVPFCRTRCAFCNFYLQVYRPDRAERFLTALRKELALYANQANLSGRPLSSIYFGGGTPTVLSADQLCDLLATIRRTFTCQSDIEITVEAHPDTVSDRMLTRLREAGATRLSLGAESLNDAELISIGRPSLAANLLRAVQWARAAGFDDLNLDLMYGLPGQSMESWQQTLAGVVSLQPDHVSCYALTIEPETALAQAIEAGATKQPDPEMQTAMEQAAERILERAGYDRYEISNYARPGHRCRHNLLYWQAGDYLGLGPSAQSYMDGCRFGNLADLSGYEARLNEGLLPLDHREELTPDRQTREALVFGLRQLAGADDRLLDSLCSDREWHRQLTTLLDEQLLERKDGRIRLTEAGRRMADSVAIRLI</sequence>
<dbReference type="EMBL" id="OX365700">
    <property type="protein sequence ID" value="CAI4031871.1"/>
    <property type="molecule type" value="Genomic_DNA"/>
</dbReference>
<evidence type="ECO:0000256" key="9">
    <source>
        <dbReference type="ARBA" id="ARBA00023186"/>
    </source>
</evidence>
<keyword evidence="7 10" id="KW-0408">Iron</keyword>
<accession>A0AA86MZE1</accession>